<dbReference type="OrthoDB" id="9786892at2"/>
<dbReference type="RefSeq" id="WP_126161211.1">
    <property type="nucleotide sequence ID" value="NZ_RQPJ01000002.1"/>
</dbReference>
<dbReference type="Proteomes" id="UP000267585">
    <property type="component" value="Unassembled WGS sequence"/>
</dbReference>
<evidence type="ECO:0000256" key="1">
    <source>
        <dbReference type="SAM" id="Phobius"/>
    </source>
</evidence>
<feature type="transmembrane region" description="Helical" evidence="1">
    <location>
        <begin position="7"/>
        <end position="27"/>
    </location>
</feature>
<reference evidence="2 3" key="1">
    <citation type="submission" date="2018-11" db="EMBL/GenBank/DDBJ databases">
        <title>Arenibacter aquaticus sp.nov., a marine bacterium isolated from surface seawater in the South China Sea.</title>
        <authorList>
            <person name="Guo J."/>
            <person name="Sun J."/>
        </authorList>
    </citation>
    <scope>NUCLEOTIDE SEQUENCE [LARGE SCALE GENOMIC DNA]</scope>
    <source>
        <strain evidence="2 3">GUO666</strain>
    </source>
</reference>
<protein>
    <recommendedName>
        <fullName evidence="4">Energy transducer TonB</fullName>
    </recommendedName>
</protein>
<evidence type="ECO:0000313" key="2">
    <source>
        <dbReference type="EMBL" id="RTE54478.1"/>
    </source>
</evidence>
<keyword evidence="1" id="KW-0472">Membrane</keyword>
<accession>A0A3S0CPW5</accession>
<name>A0A3S0CPW5_9FLAO</name>
<dbReference type="EMBL" id="RQPJ01000002">
    <property type="protein sequence ID" value="RTE54478.1"/>
    <property type="molecule type" value="Genomic_DNA"/>
</dbReference>
<gene>
    <name evidence="2" type="ORF">EHW67_04745</name>
</gene>
<keyword evidence="3" id="KW-1185">Reference proteome</keyword>
<evidence type="ECO:0000313" key="3">
    <source>
        <dbReference type="Proteomes" id="UP000267585"/>
    </source>
</evidence>
<evidence type="ECO:0008006" key="4">
    <source>
        <dbReference type="Google" id="ProtNLM"/>
    </source>
</evidence>
<organism evidence="2 3">
    <name type="scientific">Arenibacter aquaticus</name>
    <dbReference type="NCBI Taxonomy" id="2489054"/>
    <lineage>
        <taxon>Bacteria</taxon>
        <taxon>Pseudomonadati</taxon>
        <taxon>Bacteroidota</taxon>
        <taxon>Flavobacteriia</taxon>
        <taxon>Flavobacteriales</taxon>
        <taxon>Flavobacteriaceae</taxon>
        <taxon>Arenibacter</taxon>
    </lineage>
</organism>
<sequence length="244" mass="27737">MNLNRKQLSFLITFFSMSLIVLCLYNIHLGQQEKDEYLIELSLLEEEELEKSIEEEIKALEEMAKTEPVKSHMAYNEAHKASFGNPEPLKTLEEIMEEQEMSSDTDEPSELFSSNSEYAARVRELAKRRREKQELLGEKEASKEVMTNNLAKRRTSVSYSLVNRSHIDLPIPIYTCIEGGKVVINIKVDSSGNVFEADVNKKSSNTLNGCLVDNAISYALKSKFNSASKQGQIGTITYLFQEKH</sequence>
<dbReference type="AlphaFoldDB" id="A0A3S0CPW5"/>
<proteinExistence type="predicted"/>
<keyword evidence="1" id="KW-1133">Transmembrane helix</keyword>
<keyword evidence="1" id="KW-0812">Transmembrane</keyword>
<comment type="caution">
    <text evidence="2">The sequence shown here is derived from an EMBL/GenBank/DDBJ whole genome shotgun (WGS) entry which is preliminary data.</text>
</comment>